<accession>A0ABQ9JTR5</accession>
<evidence type="ECO:0000313" key="2">
    <source>
        <dbReference type="Proteomes" id="UP001162164"/>
    </source>
</evidence>
<dbReference type="EMBL" id="JAPWTJ010000179">
    <property type="protein sequence ID" value="KAJ8981510.1"/>
    <property type="molecule type" value="Genomic_DNA"/>
</dbReference>
<gene>
    <name evidence="1" type="ORF">NQ317_011746</name>
</gene>
<name>A0ABQ9JTR5_9CUCU</name>
<evidence type="ECO:0000313" key="1">
    <source>
        <dbReference type="EMBL" id="KAJ8981510.1"/>
    </source>
</evidence>
<organism evidence="1 2">
    <name type="scientific">Molorchus minor</name>
    <dbReference type="NCBI Taxonomy" id="1323400"/>
    <lineage>
        <taxon>Eukaryota</taxon>
        <taxon>Metazoa</taxon>
        <taxon>Ecdysozoa</taxon>
        <taxon>Arthropoda</taxon>
        <taxon>Hexapoda</taxon>
        <taxon>Insecta</taxon>
        <taxon>Pterygota</taxon>
        <taxon>Neoptera</taxon>
        <taxon>Endopterygota</taxon>
        <taxon>Coleoptera</taxon>
        <taxon>Polyphaga</taxon>
        <taxon>Cucujiformia</taxon>
        <taxon>Chrysomeloidea</taxon>
        <taxon>Cerambycidae</taxon>
        <taxon>Lamiinae</taxon>
        <taxon>Monochamini</taxon>
        <taxon>Molorchus</taxon>
    </lineage>
</organism>
<keyword evidence="2" id="KW-1185">Reference proteome</keyword>
<reference evidence="1" key="1">
    <citation type="journal article" date="2023" name="Insect Mol. Biol.">
        <title>Genome sequencing provides insights into the evolution of gene families encoding plant cell wall-degrading enzymes in longhorned beetles.</title>
        <authorList>
            <person name="Shin N.R."/>
            <person name="Okamura Y."/>
            <person name="Kirsch R."/>
            <person name="Pauchet Y."/>
        </authorList>
    </citation>
    <scope>NUCLEOTIDE SEQUENCE</scope>
    <source>
        <strain evidence="1">MMC_N1</strain>
    </source>
</reference>
<sequence>MPRRTEQDKDLRLSQLEEGWFIRRVATHHGVDKSTVLRVKRGGNKKEPPANAEELWKVIQNAWEELREDQNYSQNLQDKEWGHDKLP</sequence>
<evidence type="ECO:0008006" key="3">
    <source>
        <dbReference type="Google" id="ProtNLM"/>
    </source>
</evidence>
<proteinExistence type="predicted"/>
<dbReference type="Proteomes" id="UP001162164">
    <property type="component" value="Unassembled WGS sequence"/>
</dbReference>
<comment type="caution">
    <text evidence="1">The sequence shown here is derived from an EMBL/GenBank/DDBJ whole genome shotgun (WGS) entry which is preliminary data.</text>
</comment>
<protein>
    <recommendedName>
        <fullName evidence="3">HTH psq-type domain-containing protein</fullName>
    </recommendedName>
</protein>